<keyword evidence="3" id="KW-0489">Methyltransferase</keyword>
<dbReference type="InterPro" id="IPR002052">
    <property type="entry name" value="DNA_methylase_N6_adenine_CS"/>
</dbReference>
<dbReference type="PRINTS" id="PR00507">
    <property type="entry name" value="N12N6MTFRASE"/>
</dbReference>
<evidence type="ECO:0000256" key="5">
    <source>
        <dbReference type="ARBA" id="ARBA00022691"/>
    </source>
</evidence>
<evidence type="ECO:0000256" key="2">
    <source>
        <dbReference type="ARBA" id="ARBA00011900"/>
    </source>
</evidence>
<evidence type="ECO:0000313" key="10">
    <source>
        <dbReference type="EMBL" id="MBT0606826.1"/>
    </source>
</evidence>
<feature type="domain" description="DNA methylase adenine-specific" evidence="8">
    <location>
        <begin position="161"/>
        <end position="461"/>
    </location>
</feature>
<name>A0ABS5S0U2_9FLAO</name>
<keyword evidence="4" id="KW-0808">Transferase</keyword>
<accession>A0ABS5S0U2</accession>
<dbReference type="InterPro" id="IPR022749">
    <property type="entry name" value="D12N6_MeTrfase_N"/>
</dbReference>
<dbReference type="Pfam" id="PF12161">
    <property type="entry name" value="HsdM_N"/>
    <property type="match status" value="1"/>
</dbReference>
<keyword evidence="5" id="KW-0949">S-adenosyl-L-methionine</keyword>
<dbReference type="InterPro" id="IPR051537">
    <property type="entry name" value="DNA_Adenine_Mtase"/>
</dbReference>
<evidence type="ECO:0000256" key="3">
    <source>
        <dbReference type="ARBA" id="ARBA00022603"/>
    </source>
</evidence>
<evidence type="ECO:0000259" key="9">
    <source>
        <dbReference type="Pfam" id="PF12161"/>
    </source>
</evidence>
<evidence type="ECO:0000256" key="6">
    <source>
        <dbReference type="ARBA" id="ARBA00022747"/>
    </source>
</evidence>
<comment type="similarity">
    <text evidence="1">Belongs to the N(4)/N(6)-methyltransferase family.</text>
</comment>
<proteinExistence type="inferred from homology"/>
<evidence type="ECO:0000313" key="11">
    <source>
        <dbReference type="Proteomes" id="UP001297092"/>
    </source>
</evidence>
<dbReference type="EC" id="2.1.1.72" evidence="2"/>
<comment type="catalytic activity">
    <reaction evidence="7">
        <text>a 2'-deoxyadenosine in DNA + S-adenosyl-L-methionine = an N(6)-methyl-2'-deoxyadenosine in DNA + S-adenosyl-L-homocysteine + H(+)</text>
        <dbReference type="Rhea" id="RHEA:15197"/>
        <dbReference type="Rhea" id="RHEA-COMP:12418"/>
        <dbReference type="Rhea" id="RHEA-COMP:12419"/>
        <dbReference type="ChEBI" id="CHEBI:15378"/>
        <dbReference type="ChEBI" id="CHEBI:57856"/>
        <dbReference type="ChEBI" id="CHEBI:59789"/>
        <dbReference type="ChEBI" id="CHEBI:90615"/>
        <dbReference type="ChEBI" id="CHEBI:90616"/>
        <dbReference type="EC" id="2.1.1.72"/>
    </reaction>
</comment>
<dbReference type="PANTHER" id="PTHR42933">
    <property type="entry name" value="SLR6095 PROTEIN"/>
    <property type="match status" value="1"/>
</dbReference>
<dbReference type="InterPro" id="IPR029063">
    <property type="entry name" value="SAM-dependent_MTases_sf"/>
</dbReference>
<dbReference type="PROSITE" id="PS00092">
    <property type="entry name" value="N6_MTASE"/>
    <property type="match status" value="1"/>
</dbReference>
<dbReference type="RefSeq" id="WP_214111700.1">
    <property type="nucleotide sequence ID" value="NZ_JAHCTB010000001.1"/>
</dbReference>
<dbReference type="Pfam" id="PF02384">
    <property type="entry name" value="N6_Mtase"/>
    <property type="match status" value="1"/>
</dbReference>
<dbReference type="Gene3D" id="3.40.50.150">
    <property type="entry name" value="Vaccinia Virus protein VP39"/>
    <property type="match status" value="1"/>
</dbReference>
<evidence type="ECO:0000256" key="1">
    <source>
        <dbReference type="ARBA" id="ARBA00006594"/>
    </source>
</evidence>
<reference evidence="10 11" key="1">
    <citation type="submission" date="2021-05" db="EMBL/GenBank/DDBJ databases">
        <title>Aequorivita echinoideorum JCM 30378 genome.</title>
        <authorList>
            <person name="Zhang H."/>
            <person name="Li C."/>
        </authorList>
    </citation>
    <scope>NUCLEOTIDE SEQUENCE [LARGE SCALE GENOMIC DNA]</scope>
    <source>
        <strain evidence="10 11">JCM30378</strain>
    </source>
</reference>
<dbReference type="InterPro" id="IPR038333">
    <property type="entry name" value="T1MK-like_N_sf"/>
</dbReference>
<dbReference type="SUPFAM" id="SSF53335">
    <property type="entry name" value="S-adenosyl-L-methionine-dependent methyltransferases"/>
    <property type="match status" value="1"/>
</dbReference>
<protein>
    <recommendedName>
        <fullName evidence="2">site-specific DNA-methyltransferase (adenine-specific)</fullName>
        <ecNumber evidence="2">2.1.1.72</ecNumber>
    </recommendedName>
</protein>
<keyword evidence="6" id="KW-0680">Restriction system</keyword>
<gene>
    <name evidence="10" type="ORF">KIV10_01400</name>
</gene>
<evidence type="ECO:0000259" key="8">
    <source>
        <dbReference type="Pfam" id="PF02384"/>
    </source>
</evidence>
<evidence type="ECO:0000256" key="7">
    <source>
        <dbReference type="ARBA" id="ARBA00047942"/>
    </source>
</evidence>
<organism evidence="10 11">
    <name type="scientific">Aequorivita echinoideorum</name>
    <dbReference type="NCBI Taxonomy" id="1549647"/>
    <lineage>
        <taxon>Bacteria</taxon>
        <taxon>Pseudomonadati</taxon>
        <taxon>Bacteroidota</taxon>
        <taxon>Flavobacteriia</taxon>
        <taxon>Flavobacteriales</taxon>
        <taxon>Flavobacteriaceae</taxon>
        <taxon>Aequorivita</taxon>
    </lineage>
</organism>
<feature type="domain" description="N6 adenine-specific DNA methyltransferase N-terminal" evidence="9">
    <location>
        <begin position="6"/>
        <end position="146"/>
    </location>
</feature>
<dbReference type="EMBL" id="JAHCTB010000001">
    <property type="protein sequence ID" value="MBT0606826.1"/>
    <property type="molecule type" value="Genomic_DNA"/>
</dbReference>
<comment type="caution">
    <text evidence="10">The sequence shown here is derived from an EMBL/GenBank/DDBJ whole genome shotgun (WGS) entry which is preliminary data.</text>
</comment>
<dbReference type="Proteomes" id="UP001297092">
    <property type="component" value="Unassembled WGS sequence"/>
</dbReference>
<dbReference type="InterPro" id="IPR003356">
    <property type="entry name" value="DNA_methylase_A-5"/>
</dbReference>
<evidence type="ECO:0000256" key="4">
    <source>
        <dbReference type="ARBA" id="ARBA00022679"/>
    </source>
</evidence>
<dbReference type="Gene3D" id="1.20.1260.30">
    <property type="match status" value="1"/>
</dbReference>
<keyword evidence="11" id="KW-1185">Reference proteome</keyword>
<sequence length="498" mass="57049">MTIANLQSKINRITDILRRDDGISGAMHYTEQISWVLFLKYLFDYEENKAQDALVDGKQYKYIIDTKYRWDEWAYPLKEDGEYDLKNAMGGDDLIKFVNNDLFPYLQGFNTNIEEVKTIKYKIGAVFEFITNRIASGHTLREVIEIIADLNFQSKDDLFELSVIYESLLQGMGNDGGNSGEFYSPRPVIKAMVEVVKPTVKDTIYDGAVGSSGFLIQAYDYLMQDGKREQYSTTQLKHIKEDMFFGNEKTPLAYVMGMMNMILHGIESPNLYKQNTLTQNIRDFEEKDRYSVILANPPFGGKEKKTVQQNFPIESSATELLFLQHFMKMLKKGGKAAIIVPEGVLFQSNNAFTAVKQDLLENFNLHTILSLPAGIFLPYSGVKTNVIFFDRKGGTTDIWYYECTPPYKLTKNKPVQYEHLEKFVAGFEKRETTEYSWSVPIEEIRKANYDISAKNPANIKKIIHQEPRGILAELKSNDKKINSLLNEIGNLIQTGYEG</sequence>
<dbReference type="PANTHER" id="PTHR42933:SF4">
    <property type="entry name" value="TYPE I RESTRICTION ENZYME ECOKI METHYLASE SUBUNIT"/>
    <property type="match status" value="1"/>
</dbReference>